<dbReference type="GO" id="GO:0071944">
    <property type="term" value="C:cell periphery"/>
    <property type="evidence" value="ECO:0007669"/>
    <property type="project" value="TreeGrafter"/>
</dbReference>
<dbReference type="InterPro" id="IPR036179">
    <property type="entry name" value="Ig-like_dom_sf"/>
</dbReference>
<keyword evidence="2" id="KW-0472">Membrane</keyword>
<feature type="domain" description="Ig-like" evidence="3">
    <location>
        <begin position="72"/>
        <end position="161"/>
    </location>
</feature>
<dbReference type="InterPro" id="IPR007110">
    <property type="entry name" value="Ig-like_dom"/>
</dbReference>
<dbReference type="SMART" id="SM00409">
    <property type="entry name" value="IG"/>
    <property type="match status" value="2"/>
</dbReference>
<keyword evidence="2" id="KW-0812">Transmembrane</keyword>
<dbReference type="AlphaFoldDB" id="A0A8X6MNB9"/>
<dbReference type="Gene3D" id="2.20.100.10">
    <property type="entry name" value="Thrombospondin type-1 (TSP1) repeat"/>
    <property type="match status" value="1"/>
</dbReference>
<dbReference type="Gene3D" id="2.60.40.10">
    <property type="entry name" value="Immunoglobulins"/>
    <property type="match status" value="2"/>
</dbReference>
<feature type="domain" description="Ig-like" evidence="3">
    <location>
        <begin position="170"/>
        <end position="256"/>
    </location>
</feature>
<dbReference type="InterPro" id="IPR013783">
    <property type="entry name" value="Ig-like_fold"/>
</dbReference>
<feature type="compositionally biased region" description="Basic residues" evidence="1">
    <location>
        <begin position="348"/>
        <end position="371"/>
    </location>
</feature>
<evidence type="ECO:0000313" key="5">
    <source>
        <dbReference type="Proteomes" id="UP000887013"/>
    </source>
</evidence>
<accession>A0A8X6MNB9</accession>
<dbReference type="PROSITE" id="PS50835">
    <property type="entry name" value="IG_LIKE"/>
    <property type="match status" value="2"/>
</dbReference>
<dbReference type="SUPFAM" id="SSF48726">
    <property type="entry name" value="Immunoglobulin"/>
    <property type="match status" value="2"/>
</dbReference>
<name>A0A8X6MNB9_NEPPI</name>
<dbReference type="EMBL" id="BMAW01000532">
    <property type="protein sequence ID" value="GFS69414.1"/>
    <property type="molecule type" value="Genomic_DNA"/>
</dbReference>
<dbReference type="PANTHER" id="PTHR16311">
    <property type="entry name" value="THROMBOSPONDIN TYPE I DOMAIN-CONTAINING 1"/>
    <property type="match status" value="1"/>
</dbReference>
<dbReference type="InterPro" id="IPR036383">
    <property type="entry name" value="TSP1_rpt_sf"/>
</dbReference>
<dbReference type="SUPFAM" id="SSF82895">
    <property type="entry name" value="TSP-1 type 1 repeat"/>
    <property type="match status" value="1"/>
</dbReference>
<evidence type="ECO:0000256" key="2">
    <source>
        <dbReference type="SAM" id="Phobius"/>
    </source>
</evidence>
<dbReference type="PANTHER" id="PTHR16311:SF3">
    <property type="entry name" value="THROMBOSPONDIN TYPE-1 DOMAIN-CONTAINING PROTEIN 1"/>
    <property type="match status" value="1"/>
</dbReference>
<organism evidence="4 5">
    <name type="scientific">Nephila pilipes</name>
    <name type="common">Giant wood spider</name>
    <name type="synonym">Nephila maculata</name>
    <dbReference type="NCBI Taxonomy" id="299642"/>
    <lineage>
        <taxon>Eukaryota</taxon>
        <taxon>Metazoa</taxon>
        <taxon>Ecdysozoa</taxon>
        <taxon>Arthropoda</taxon>
        <taxon>Chelicerata</taxon>
        <taxon>Arachnida</taxon>
        <taxon>Araneae</taxon>
        <taxon>Araneomorphae</taxon>
        <taxon>Entelegynae</taxon>
        <taxon>Araneoidea</taxon>
        <taxon>Nephilidae</taxon>
        <taxon>Nephila</taxon>
    </lineage>
</organism>
<dbReference type="Pfam" id="PF00090">
    <property type="entry name" value="TSP_1"/>
    <property type="match status" value="1"/>
</dbReference>
<keyword evidence="5" id="KW-1185">Reference proteome</keyword>
<protein>
    <submittedName>
        <fullName evidence="4">Ig-like domain-containing protein</fullName>
    </submittedName>
</protein>
<gene>
    <name evidence="4" type="primary">AVEN_127295_1</name>
    <name evidence="4" type="ORF">NPIL_619411</name>
</gene>
<dbReference type="InterPro" id="IPR000884">
    <property type="entry name" value="TSP1_rpt"/>
</dbReference>
<evidence type="ECO:0000259" key="3">
    <source>
        <dbReference type="PROSITE" id="PS50835"/>
    </source>
</evidence>
<evidence type="ECO:0000256" key="1">
    <source>
        <dbReference type="SAM" id="MobiDB-lite"/>
    </source>
</evidence>
<dbReference type="OrthoDB" id="5989160at2759"/>
<proteinExistence type="predicted"/>
<dbReference type="InterPro" id="IPR003599">
    <property type="entry name" value="Ig_sub"/>
</dbReference>
<dbReference type="PROSITE" id="PS50092">
    <property type="entry name" value="TSP1"/>
    <property type="match status" value="1"/>
</dbReference>
<feature type="transmembrane region" description="Helical" evidence="2">
    <location>
        <begin position="284"/>
        <end position="305"/>
    </location>
</feature>
<comment type="caution">
    <text evidence="4">The sequence shown here is derived from an EMBL/GenBank/DDBJ whole genome shotgun (WGS) entry which is preliminary data.</text>
</comment>
<feature type="compositionally biased region" description="Basic residues" evidence="1">
    <location>
        <begin position="322"/>
        <end position="340"/>
    </location>
</feature>
<keyword evidence="2" id="KW-1133">Transmembrane helix</keyword>
<dbReference type="Proteomes" id="UP000887013">
    <property type="component" value="Unassembled WGS sequence"/>
</dbReference>
<feature type="region of interest" description="Disordered" evidence="1">
    <location>
        <begin position="313"/>
        <end position="371"/>
    </location>
</feature>
<sequence>MKKRSDGCCRKRESNATGNGEWSIWFKWFCPVTCGGGTAERRRFCYTGKGKCKGDEVERKPCATELCPEAKPSRLLARAKKQIVDNTKSYQLQKGEEITLNCLGGLKSVIQKNYRNFKTVWHHNQEVFHLERERTGLVDKVNLYIARLFPKDNGVWACEAQLDAKLKLFTAVYTLAVENDAPDIEVKTGSSFSIPCNDLRLSKFFETKLIIQWYHNTSLYENGKAGNARELYIRSSKPEDSGIWLCKVNEDKKRLERPPKVWATNVVNVNVLPPGDSIFNNDNLIIAAILLGLVAVISSVIICCVQIRKKSRIQRDEESGKNSKKANRIHKKTTSKRSPRKRLENRGKYAKKGTKKRPIESRKKRQRGGRS</sequence>
<reference evidence="4" key="1">
    <citation type="submission" date="2020-08" db="EMBL/GenBank/DDBJ databases">
        <title>Multicomponent nature underlies the extraordinary mechanical properties of spider dragline silk.</title>
        <authorList>
            <person name="Kono N."/>
            <person name="Nakamura H."/>
            <person name="Mori M."/>
            <person name="Yoshida Y."/>
            <person name="Ohtoshi R."/>
            <person name="Malay A.D."/>
            <person name="Moran D.A.P."/>
            <person name="Tomita M."/>
            <person name="Numata K."/>
            <person name="Arakawa K."/>
        </authorList>
    </citation>
    <scope>NUCLEOTIDE SEQUENCE</scope>
</reference>
<evidence type="ECO:0000313" key="4">
    <source>
        <dbReference type="EMBL" id="GFS69414.1"/>
    </source>
</evidence>
<dbReference type="InterPro" id="IPR038877">
    <property type="entry name" value="THSD1"/>
</dbReference>